<feature type="transmembrane region" description="Helical" evidence="7">
    <location>
        <begin position="36"/>
        <end position="57"/>
    </location>
</feature>
<dbReference type="InterPro" id="IPR049326">
    <property type="entry name" value="Rhodopsin_dom_fungi"/>
</dbReference>
<feature type="transmembrane region" description="Helical" evidence="7">
    <location>
        <begin position="193"/>
        <end position="218"/>
    </location>
</feature>
<feature type="transmembrane region" description="Helical" evidence="7">
    <location>
        <begin position="264"/>
        <end position="293"/>
    </location>
</feature>
<evidence type="ECO:0000256" key="4">
    <source>
        <dbReference type="ARBA" id="ARBA00023136"/>
    </source>
</evidence>
<keyword evidence="4 7" id="KW-0472">Membrane</keyword>
<proteinExistence type="inferred from homology"/>
<dbReference type="InterPro" id="IPR052337">
    <property type="entry name" value="SAT4-like"/>
</dbReference>
<feature type="transmembrane region" description="Helical" evidence="7">
    <location>
        <begin position="149"/>
        <end position="173"/>
    </location>
</feature>
<feature type="transmembrane region" description="Helical" evidence="7">
    <location>
        <begin position="69"/>
        <end position="91"/>
    </location>
</feature>
<comment type="subcellular location">
    <subcellularLocation>
        <location evidence="1">Membrane</location>
        <topology evidence="1">Multi-pass membrane protein</topology>
    </subcellularLocation>
</comment>
<evidence type="ECO:0000313" key="10">
    <source>
        <dbReference type="Proteomes" id="UP000324767"/>
    </source>
</evidence>
<evidence type="ECO:0000256" key="3">
    <source>
        <dbReference type="ARBA" id="ARBA00022989"/>
    </source>
</evidence>
<feature type="transmembrane region" description="Helical" evidence="7">
    <location>
        <begin position="111"/>
        <end position="137"/>
    </location>
</feature>
<organism evidence="9 10">
    <name type="scientific">Lasallia pustulata</name>
    <dbReference type="NCBI Taxonomy" id="136370"/>
    <lineage>
        <taxon>Eukaryota</taxon>
        <taxon>Fungi</taxon>
        <taxon>Dikarya</taxon>
        <taxon>Ascomycota</taxon>
        <taxon>Pezizomycotina</taxon>
        <taxon>Lecanoromycetes</taxon>
        <taxon>OSLEUM clade</taxon>
        <taxon>Umbilicariomycetidae</taxon>
        <taxon>Umbilicariales</taxon>
        <taxon>Umbilicariaceae</taxon>
        <taxon>Lasallia</taxon>
    </lineage>
</organism>
<evidence type="ECO:0000259" key="8">
    <source>
        <dbReference type="Pfam" id="PF20684"/>
    </source>
</evidence>
<dbReference type="Pfam" id="PF20684">
    <property type="entry name" value="Fung_rhodopsin"/>
    <property type="match status" value="1"/>
</dbReference>
<feature type="region of interest" description="Disordered" evidence="6">
    <location>
        <begin position="319"/>
        <end position="373"/>
    </location>
</feature>
<evidence type="ECO:0000256" key="2">
    <source>
        <dbReference type="ARBA" id="ARBA00022692"/>
    </source>
</evidence>
<evidence type="ECO:0000313" key="9">
    <source>
        <dbReference type="EMBL" id="KAA6408181.1"/>
    </source>
</evidence>
<accession>A0A5M8PFS9</accession>
<feature type="domain" description="Rhodopsin" evidence="8">
    <location>
        <begin position="53"/>
        <end position="293"/>
    </location>
</feature>
<dbReference type="PANTHER" id="PTHR33048">
    <property type="entry name" value="PTH11-LIKE INTEGRAL MEMBRANE PROTEIN (AFU_ORTHOLOGUE AFUA_5G11245)"/>
    <property type="match status" value="1"/>
</dbReference>
<keyword evidence="2 7" id="KW-0812">Transmembrane</keyword>
<dbReference type="EMBL" id="VXIT01000014">
    <property type="protein sequence ID" value="KAA6408181.1"/>
    <property type="molecule type" value="Genomic_DNA"/>
</dbReference>
<protein>
    <recommendedName>
        <fullName evidence="8">Rhodopsin domain-containing protein</fullName>
    </recommendedName>
</protein>
<reference evidence="9 10" key="1">
    <citation type="submission" date="2019-09" db="EMBL/GenBank/DDBJ databases">
        <title>The hologenome of the rock-dwelling lichen Lasallia pustulata.</title>
        <authorList>
            <person name="Greshake Tzovaras B."/>
            <person name="Segers F."/>
            <person name="Bicker A."/>
            <person name="Dal Grande F."/>
            <person name="Otte J."/>
            <person name="Hankeln T."/>
            <person name="Schmitt I."/>
            <person name="Ebersberger I."/>
        </authorList>
    </citation>
    <scope>NUCLEOTIDE SEQUENCE [LARGE SCALE GENOMIC DNA]</scope>
    <source>
        <strain evidence="9">A1-1</strain>
    </source>
</reference>
<feature type="compositionally biased region" description="Basic and acidic residues" evidence="6">
    <location>
        <begin position="327"/>
        <end position="342"/>
    </location>
</feature>
<gene>
    <name evidence="9" type="ORF">FRX48_07923</name>
</gene>
<evidence type="ECO:0000256" key="1">
    <source>
        <dbReference type="ARBA" id="ARBA00004141"/>
    </source>
</evidence>
<dbReference type="GO" id="GO:0016020">
    <property type="term" value="C:membrane"/>
    <property type="evidence" value="ECO:0007669"/>
    <property type="project" value="UniProtKB-SubCell"/>
</dbReference>
<comment type="similarity">
    <text evidence="5">Belongs to the SAT4 family.</text>
</comment>
<dbReference type="OrthoDB" id="444631at2759"/>
<evidence type="ECO:0000256" key="6">
    <source>
        <dbReference type="SAM" id="MobiDB-lite"/>
    </source>
</evidence>
<keyword evidence="3 7" id="KW-1133">Transmembrane helix</keyword>
<evidence type="ECO:0000256" key="5">
    <source>
        <dbReference type="ARBA" id="ARBA00038359"/>
    </source>
</evidence>
<dbReference type="PANTHER" id="PTHR33048:SF158">
    <property type="entry name" value="MEMBRANE PROTEIN PTH11-LIKE, PUTATIVE-RELATED"/>
    <property type="match status" value="1"/>
</dbReference>
<evidence type="ECO:0000256" key="7">
    <source>
        <dbReference type="SAM" id="Phobius"/>
    </source>
</evidence>
<sequence>MDMASIPAAISEGPAMPPPPGVNPNFVDPYSQGPTLIIGGSIMITLMTIFVLARGYTKYHIIRKASWDDVTCVIAAVGAVAYFVICIYAVRGGMGKHQWNVRYADLISDSLVIPTYLVGVVQPSIFFFAKLSFFLLYLQLFRPIKALRLCIYAGAVFTGLLYFSFTVVFLVYQTPHPGQSFQAFQGRAIIKEAQIMCIVLGVTGTVIDLYILVLPIAAISQLQLEKRRKLGVILVFMTGTIAVFASTMSLYYRVLLDRTPDFTWYLFPAINFALVEICVGVICSCMPCVSCTLRHHLPPYEKMKSLLYSRLSSVRTLVTTPGGSHYSDSKSKPNRKDQHGQWRDGSTTVLTTHKPKKSTHSNPNTDHMGDVKTTDTYIDGGKNDQDGHVGGRGIHLRYDLQQSWFDASRSANSSMRDSQLSPV</sequence>
<dbReference type="Proteomes" id="UP000324767">
    <property type="component" value="Unassembled WGS sequence"/>
</dbReference>
<name>A0A5M8PFS9_9LECA</name>
<dbReference type="AlphaFoldDB" id="A0A5M8PFS9"/>
<feature type="transmembrane region" description="Helical" evidence="7">
    <location>
        <begin position="230"/>
        <end position="252"/>
    </location>
</feature>
<comment type="caution">
    <text evidence="9">The sequence shown here is derived from an EMBL/GenBank/DDBJ whole genome shotgun (WGS) entry which is preliminary data.</text>
</comment>